<evidence type="ECO:0000256" key="1">
    <source>
        <dbReference type="ARBA" id="ARBA00006628"/>
    </source>
</evidence>
<feature type="binding site" evidence="9">
    <location>
        <position position="215"/>
    </location>
    <ligand>
        <name>Mg(2+)</name>
        <dbReference type="ChEBI" id="CHEBI:18420"/>
    </ligand>
</feature>
<dbReference type="GO" id="GO:0031683">
    <property type="term" value="F:G-protein beta/gamma-subunit complex binding"/>
    <property type="evidence" value="ECO:0007669"/>
    <property type="project" value="InterPro"/>
</dbReference>
<dbReference type="PRINTS" id="PR00441">
    <property type="entry name" value="GPROTEINAI"/>
</dbReference>
<dbReference type="InterPro" id="IPR001408">
    <property type="entry name" value="Gprotein_alpha_I"/>
</dbReference>
<comment type="caution">
    <text evidence="10">The sequence shown here is derived from an EMBL/GenBank/DDBJ whole genome shotgun (WGS) entry which is preliminary data.</text>
</comment>
<feature type="binding site" evidence="8">
    <location>
        <begin position="83"/>
        <end position="88"/>
    </location>
    <ligand>
        <name>GTP</name>
        <dbReference type="ChEBI" id="CHEBI:37565"/>
    </ligand>
</feature>
<keyword evidence="7" id="KW-0449">Lipoprotein</keyword>
<dbReference type="GO" id="GO:0001664">
    <property type="term" value="F:G protein-coupled receptor binding"/>
    <property type="evidence" value="ECO:0007669"/>
    <property type="project" value="TreeGrafter"/>
</dbReference>
<dbReference type="CDD" id="cd00066">
    <property type="entry name" value="G-alpha"/>
    <property type="match status" value="1"/>
</dbReference>
<sequence>MERIYVSIKFVVLVEYAQEVGGACLHISVEAFKNGFSFPPADSITLLHLFFCSPSFTPYPHSSGRTMGSTEVSVKVLLLGAGEAGKSTIMKQMKILYRGGFTKEEQLEFKAVIYGNILQLALAIITGMEKLQIKYDSETTTKTITVRLGGGTMPAELTEILKNLWRDGGVQIAIERSAEYQLNDSAAYYLGDLDRICADDYIPNDLDVLYARIKTSEIVEEQFTFKELNFRMFEAGGQRPERKNWIKCFEDVTCIIFCAALSAYDLALIEDEEVNRMHESLHLFNSICNHKFLSSSSIVLFLNKTDIFQDKINKVPLTACFPNYKGMNTFEDASNFIRQQFEDLNTNKGSKPIYTHLTCAVDTANIESSFNTVTDIIIQNLKECGQL</sequence>
<dbReference type="PANTHER" id="PTHR10218:SF68">
    <property type="entry name" value="GUANINE NUCLEOTIDE-BINDING PROTEIN G(T) SUBUNIT ALPHA-2"/>
    <property type="match status" value="1"/>
</dbReference>
<proteinExistence type="inferred from homology"/>
<dbReference type="AlphaFoldDB" id="A0A7J6BH35"/>
<dbReference type="FunFam" id="3.40.50.300:FF:002307">
    <property type="entry name" value="Guanine nucleotide-binding protein G(k) subunit alpha"/>
    <property type="match status" value="1"/>
</dbReference>
<dbReference type="GO" id="GO:0005737">
    <property type="term" value="C:cytoplasm"/>
    <property type="evidence" value="ECO:0007669"/>
    <property type="project" value="TreeGrafter"/>
</dbReference>
<evidence type="ECO:0000256" key="9">
    <source>
        <dbReference type="PIRSR" id="PIRSR601019-2"/>
    </source>
</evidence>
<dbReference type="GO" id="GO:0003924">
    <property type="term" value="F:GTPase activity"/>
    <property type="evidence" value="ECO:0007669"/>
    <property type="project" value="InterPro"/>
</dbReference>
<dbReference type="Proteomes" id="UP000593565">
    <property type="component" value="Unassembled WGS sequence"/>
</dbReference>
<evidence type="ECO:0000256" key="6">
    <source>
        <dbReference type="ARBA" id="ARBA00023224"/>
    </source>
</evidence>
<dbReference type="SUPFAM" id="SSF47895">
    <property type="entry name" value="Transducin (alpha subunit), insertion domain"/>
    <property type="match status" value="1"/>
</dbReference>
<dbReference type="GO" id="GO:0046872">
    <property type="term" value="F:metal ion binding"/>
    <property type="evidence" value="ECO:0007669"/>
    <property type="project" value="UniProtKB-KW"/>
</dbReference>
<dbReference type="Pfam" id="PF00503">
    <property type="entry name" value="G-alpha"/>
    <property type="match status" value="1"/>
</dbReference>
<dbReference type="GO" id="GO:0005834">
    <property type="term" value="C:heterotrimeric G-protein complex"/>
    <property type="evidence" value="ECO:0007669"/>
    <property type="project" value="TreeGrafter"/>
</dbReference>
<dbReference type="PANTHER" id="PTHR10218">
    <property type="entry name" value="GTP-BINDING PROTEIN ALPHA SUBUNIT"/>
    <property type="match status" value="1"/>
</dbReference>
<dbReference type="PROSITE" id="PS51882">
    <property type="entry name" value="G_ALPHA"/>
    <property type="match status" value="1"/>
</dbReference>
<dbReference type="GO" id="GO:0001917">
    <property type="term" value="C:photoreceptor inner segment"/>
    <property type="evidence" value="ECO:0007669"/>
    <property type="project" value="TreeGrafter"/>
</dbReference>
<dbReference type="Gene3D" id="1.10.400.10">
    <property type="entry name" value="GI Alpha 1, domain 2-like"/>
    <property type="match status" value="1"/>
</dbReference>
<evidence type="ECO:0000256" key="7">
    <source>
        <dbReference type="ARBA" id="ARBA00023288"/>
    </source>
</evidence>
<evidence type="ECO:0008006" key="12">
    <source>
        <dbReference type="Google" id="ProtNLM"/>
    </source>
</evidence>
<dbReference type="GO" id="GO:0001750">
    <property type="term" value="C:photoreceptor outer segment"/>
    <property type="evidence" value="ECO:0007669"/>
    <property type="project" value="TreeGrafter"/>
</dbReference>
<dbReference type="InterPro" id="IPR001019">
    <property type="entry name" value="Gprotein_alpha_su"/>
</dbReference>
<protein>
    <recommendedName>
        <fullName evidence="12">Guanine nucleotide-binding protein G(T) subunit alpha-3</fullName>
    </recommendedName>
</protein>
<dbReference type="PRINTS" id="PR00318">
    <property type="entry name" value="GPROTEINA"/>
</dbReference>
<feature type="binding site" evidence="8">
    <location>
        <position position="360"/>
    </location>
    <ligand>
        <name>GTP</name>
        <dbReference type="ChEBI" id="CHEBI:37565"/>
    </ligand>
</feature>
<evidence type="ECO:0000256" key="3">
    <source>
        <dbReference type="ARBA" id="ARBA00022741"/>
    </source>
</evidence>
<feature type="binding site" evidence="8">
    <location>
        <begin position="184"/>
        <end position="185"/>
    </location>
    <ligand>
        <name>GTP</name>
        <dbReference type="ChEBI" id="CHEBI:37565"/>
    </ligand>
</feature>
<feature type="binding site" evidence="9">
    <location>
        <position position="87"/>
    </location>
    <ligand>
        <name>Mg(2+)</name>
        <dbReference type="ChEBI" id="CHEBI:18420"/>
    </ligand>
</feature>
<keyword evidence="4 9" id="KW-0460">Magnesium</keyword>
<feature type="binding site" evidence="8">
    <location>
        <begin position="303"/>
        <end position="306"/>
    </location>
    <ligand>
        <name>GTP</name>
        <dbReference type="ChEBI" id="CHEBI:37565"/>
    </ligand>
</feature>
<dbReference type="InterPro" id="IPR027417">
    <property type="entry name" value="P-loop_NTPase"/>
</dbReference>
<accession>A0A7J6BH35</accession>
<reference evidence="10 11" key="1">
    <citation type="submission" date="2020-02" db="EMBL/GenBank/DDBJ databases">
        <title>A chromosome-scale genome assembly of the black bullhead catfish (Ameiurus melas).</title>
        <authorList>
            <person name="Wen M."/>
            <person name="Zham M."/>
            <person name="Cabau C."/>
            <person name="Klopp C."/>
            <person name="Donnadieu C."/>
            <person name="Roques C."/>
            <person name="Bouchez O."/>
            <person name="Lampietro C."/>
            <person name="Jouanno E."/>
            <person name="Herpin A."/>
            <person name="Louis A."/>
            <person name="Berthelot C."/>
            <person name="Parey E."/>
            <person name="Roest-Crollius H."/>
            <person name="Braasch I."/>
            <person name="Postlethwait J."/>
            <person name="Robinson-Rechavi M."/>
            <person name="Echchiki A."/>
            <person name="Begum T."/>
            <person name="Montfort J."/>
            <person name="Schartl M."/>
            <person name="Bobe J."/>
            <person name="Guiguen Y."/>
        </authorList>
    </citation>
    <scope>NUCLEOTIDE SEQUENCE [LARGE SCALE GENOMIC DNA]</scope>
    <source>
        <strain evidence="10">M_S1</strain>
        <tissue evidence="10">Blood</tissue>
    </source>
</reference>
<dbReference type="Gene3D" id="3.40.50.300">
    <property type="entry name" value="P-loop containing nucleotide triphosphate hydrolases"/>
    <property type="match status" value="1"/>
</dbReference>
<keyword evidence="11" id="KW-1185">Reference proteome</keyword>
<dbReference type="GO" id="GO:0001580">
    <property type="term" value="P:detection of chemical stimulus involved in sensory perception of bitter taste"/>
    <property type="evidence" value="ECO:0007669"/>
    <property type="project" value="TreeGrafter"/>
</dbReference>
<evidence type="ECO:0000256" key="4">
    <source>
        <dbReference type="ARBA" id="ARBA00022842"/>
    </source>
</evidence>
<dbReference type="EMBL" id="JAAGNN010000001">
    <property type="protein sequence ID" value="KAF4094426.1"/>
    <property type="molecule type" value="Genomic_DNA"/>
</dbReference>
<dbReference type="GO" id="GO:0005525">
    <property type="term" value="F:GTP binding"/>
    <property type="evidence" value="ECO:0007669"/>
    <property type="project" value="UniProtKB-KW"/>
</dbReference>
<evidence type="ECO:0000256" key="2">
    <source>
        <dbReference type="ARBA" id="ARBA00022723"/>
    </source>
</evidence>
<organism evidence="10 11">
    <name type="scientific">Ameiurus melas</name>
    <name type="common">Black bullhead</name>
    <name type="synonym">Silurus melas</name>
    <dbReference type="NCBI Taxonomy" id="219545"/>
    <lineage>
        <taxon>Eukaryota</taxon>
        <taxon>Metazoa</taxon>
        <taxon>Chordata</taxon>
        <taxon>Craniata</taxon>
        <taxon>Vertebrata</taxon>
        <taxon>Euteleostomi</taxon>
        <taxon>Actinopterygii</taxon>
        <taxon>Neopterygii</taxon>
        <taxon>Teleostei</taxon>
        <taxon>Ostariophysi</taxon>
        <taxon>Siluriformes</taxon>
        <taxon>Ictaluridae</taxon>
        <taxon>Ameiurus</taxon>
    </lineage>
</organism>
<dbReference type="InterPro" id="IPR011025">
    <property type="entry name" value="GproteinA_insert"/>
</dbReference>
<keyword evidence="5 8" id="KW-0342">GTP-binding</keyword>
<feature type="binding site" evidence="8">
    <location>
        <begin position="209"/>
        <end position="215"/>
    </location>
    <ligand>
        <name>GTP</name>
        <dbReference type="ChEBI" id="CHEBI:37565"/>
    </ligand>
</feature>
<gene>
    <name evidence="10" type="ORF">AMELA_G00015250</name>
</gene>
<keyword evidence="3 8" id="KW-0547">Nucleotide-binding</keyword>
<dbReference type="SUPFAM" id="SSF52540">
    <property type="entry name" value="P-loop containing nucleoside triphosphate hydrolases"/>
    <property type="match status" value="1"/>
</dbReference>
<evidence type="ECO:0000256" key="8">
    <source>
        <dbReference type="PIRSR" id="PIRSR601019-1"/>
    </source>
</evidence>
<dbReference type="GO" id="GO:0007188">
    <property type="term" value="P:adenylate cyclase-modulating G protein-coupled receptor signaling pathway"/>
    <property type="evidence" value="ECO:0007669"/>
    <property type="project" value="InterPro"/>
</dbReference>
<comment type="similarity">
    <text evidence="1">Belongs to the G-alpha family. G(i/o/t/z) subfamily.</text>
</comment>
<evidence type="ECO:0000313" key="11">
    <source>
        <dbReference type="Proteomes" id="UP000593565"/>
    </source>
</evidence>
<keyword evidence="6" id="KW-0807">Transducer</keyword>
<name>A0A7J6BH35_AMEME</name>
<evidence type="ECO:0000313" key="10">
    <source>
        <dbReference type="EMBL" id="KAF4094426.1"/>
    </source>
</evidence>
<dbReference type="SMART" id="SM00275">
    <property type="entry name" value="G_alpha"/>
    <property type="match status" value="1"/>
</dbReference>
<evidence type="ECO:0000256" key="5">
    <source>
        <dbReference type="ARBA" id="ARBA00023134"/>
    </source>
</evidence>
<keyword evidence="2 9" id="KW-0479">Metal-binding</keyword>